<dbReference type="SUPFAM" id="SSF56112">
    <property type="entry name" value="Protein kinase-like (PK-like)"/>
    <property type="match status" value="1"/>
</dbReference>
<evidence type="ECO:0000259" key="6">
    <source>
        <dbReference type="PROSITE" id="PS50011"/>
    </source>
</evidence>
<dbReference type="Proteomes" id="UP001303473">
    <property type="component" value="Unassembled WGS sequence"/>
</dbReference>
<dbReference type="SMART" id="SM00220">
    <property type="entry name" value="S_TKc"/>
    <property type="match status" value="1"/>
</dbReference>
<organism evidence="7 8">
    <name type="scientific">Diplogelasinospora grovesii</name>
    <dbReference type="NCBI Taxonomy" id="303347"/>
    <lineage>
        <taxon>Eukaryota</taxon>
        <taxon>Fungi</taxon>
        <taxon>Dikarya</taxon>
        <taxon>Ascomycota</taxon>
        <taxon>Pezizomycotina</taxon>
        <taxon>Sordariomycetes</taxon>
        <taxon>Sordariomycetidae</taxon>
        <taxon>Sordariales</taxon>
        <taxon>Diplogelasinosporaceae</taxon>
        <taxon>Diplogelasinospora</taxon>
    </lineage>
</organism>
<gene>
    <name evidence="7" type="ORF">QBC46DRAFT_394631</name>
</gene>
<dbReference type="PANTHER" id="PTHR44329:SF288">
    <property type="entry name" value="MITOGEN-ACTIVATED PROTEIN KINASE KINASE KINASE 20"/>
    <property type="match status" value="1"/>
</dbReference>
<proteinExistence type="predicted"/>
<keyword evidence="2" id="KW-0547">Nucleotide-binding</keyword>
<evidence type="ECO:0000313" key="8">
    <source>
        <dbReference type="Proteomes" id="UP001303473"/>
    </source>
</evidence>
<evidence type="ECO:0000256" key="2">
    <source>
        <dbReference type="ARBA" id="ARBA00022741"/>
    </source>
</evidence>
<evidence type="ECO:0000256" key="3">
    <source>
        <dbReference type="ARBA" id="ARBA00022777"/>
    </source>
</evidence>
<comment type="caution">
    <text evidence="7">The sequence shown here is derived from an EMBL/GenBank/DDBJ whole genome shotgun (WGS) entry which is preliminary data.</text>
</comment>
<evidence type="ECO:0000313" key="7">
    <source>
        <dbReference type="EMBL" id="KAK3936612.1"/>
    </source>
</evidence>
<dbReference type="EMBL" id="MU853878">
    <property type="protein sequence ID" value="KAK3936612.1"/>
    <property type="molecule type" value="Genomic_DNA"/>
</dbReference>
<reference evidence="8" key="1">
    <citation type="journal article" date="2023" name="Mol. Phylogenet. Evol.">
        <title>Genome-scale phylogeny and comparative genomics of the fungal order Sordariales.</title>
        <authorList>
            <person name="Hensen N."/>
            <person name="Bonometti L."/>
            <person name="Westerberg I."/>
            <person name="Brannstrom I.O."/>
            <person name="Guillou S."/>
            <person name="Cros-Aarteil S."/>
            <person name="Calhoun S."/>
            <person name="Haridas S."/>
            <person name="Kuo A."/>
            <person name="Mondo S."/>
            <person name="Pangilinan J."/>
            <person name="Riley R."/>
            <person name="LaButti K."/>
            <person name="Andreopoulos B."/>
            <person name="Lipzen A."/>
            <person name="Chen C."/>
            <person name="Yan M."/>
            <person name="Daum C."/>
            <person name="Ng V."/>
            <person name="Clum A."/>
            <person name="Steindorff A."/>
            <person name="Ohm R.A."/>
            <person name="Martin F."/>
            <person name="Silar P."/>
            <person name="Natvig D.O."/>
            <person name="Lalanne C."/>
            <person name="Gautier V."/>
            <person name="Ament-Velasquez S.L."/>
            <person name="Kruys A."/>
            <person name="Hutchinson M.I."/>
            <person name="Powell A.J."/>
            <person name="Barry K."/>
            <person name="Miller A.N."/>
            <person name="Grigoriev I.V."/>
            <person name="Debuchy R."/>
            <person name="Gladieux P."/>
            <person name="Hiltunen Thoren M."/>
            <person name="Johannesson H."/>
        </authorList>
    </citation>
    <scope>NUCLEOTIDE SEQUENCE [LARGE SCALE GENOMIC DNA]</scope>
    <source>
        <strain evidence="8">CBS 340.73</strain>
    </source>
</reference>
<evidence type="ECO:0000256" key="5">
    <source>
        <dbReference type="SAM" id="MobiDB-lite"/>
    </source>
</evidence>
<keyword evidence="4" id="KW-0067">ATP-binding</keyword>
<feature type="compositionally biased region" description="Gly residues" evidence="5">
    <location>
        <begin position="641"/>
        <end position="652"/>
    </location>
</feature>
<dbReference type="PANTHER" id="PTHR44329">
    <property type="entry name" value="SERINE/THREONINE-PROTEIN KINASE TNNI3K-RELATED"/>
    <property type="match status" value="1"/>
</dbReference>
<feature type="region of interest" description="Disordered" evidence="5">
    <location>
        <begin position="595"/>
        <end position="676"/>
    </location>
</feature>
<feature type="compositionally biased region" description="Basic and acidic residues" evidence="5">
    <location>
        <begin position="653"/>
        <end position="664"/>
    </location>
</feature>
<dbReference type="InterPro" id="IPR000719">
    <property type="entry name" value="Prot_kinase_dom"/>
</dbReference>
<dbReference type="PROSITE" id="PS50011">
    <property type="entry name" value="PROTEIN_KINASE_DOM"/>
    <property type="match status" value="1"/>
</dbReference>
<dbReference type="Gene3D" id="1.10.510.10">
    <property type="entry name" value="Transferase(Phosphotransferase) domain 1"/>
    <property type="match status" value="1"/>
</dbReference>
<evidence type="ECO:0000256" key="4">
    <source>
        <dbReference type="ARBA" id="ARBA00022840"/>
    </source>
</evidence>
<sequence>MELASSIFSDVLSPLAAFNTDITGDIAQDCEFGALQADNNDWQTSFLNPQSRIDSLTPHARPRWRLDGADVDGRRFFAVPVFAIGAPPLRIDIYLPASEEYPGALKRVLRPEAVIYAGKRRIHSLPVSQHVLRALENWSLRIADFEQQYMSMPFGSQIFIMNMASGFGLMEVHLCPNYDVEQSMHSIEALQKMWKLPDGGAWPPVLEWSDLGLERQLHEAITLVRIKGTSGLVIFKSLIRDQRYMYNELKMLLTLPPHPHVIPRPAYVVTKKGRFGGRHGVCGFILEYYPLGSLKERLLHSEIALEQRLRWSRQVTEALIHVNHSHPFGFYPDLKPDNIVFKEKTQATGQLDVVLLDLEQRGGWFSWSPPEIAYIEYLEILASTGSSSTEDDSNYNNTLREIREEISARLKRYMPGWTPTAGQQDRYCDSEGGFSGPWRSLLRNRMENQDDGGLERAQVFMLGKLLWCIFEHQPFVRCGIDHELLQDAAPDSGPTFPEFRSTPEPLRSLIRRCTAGAPEWDDPGRRRRIVLRQGKLVPAVITNSTDGMQEDGEDATNGPKVETVTAAGTREAARTWWAVEVERARRFLQDEILDKNGGPVDAAKAGRRDRGDYLSSSSAGGKHHGSSSDEEAFRGGEGGEEIGGGEVEGEGGVGEREGEKRRDGGGGVLDKARMRPTLAQVLDELKRIEEEEVSH</sequence>
<keyword evidence="8" id="KW-1185">Reference proteome</keyword>
<keyword evidence="3" id="KW-0418">Kinase</keyword>
<accession>A0AAN6N3A8</accession>
<dbReference type="InterPro" id="IPR051681">
    <property type="entry name" value="Ser/Thr_Kinases-Pseudokinases"/>
</dbReference>
<dbReference type="InterPro" id="IPR011009">
    <property type="entry name" value="Kinase-like_dom_sf"/>
</dbReference>
<dbReference type="GO" id="GO:0005524">
    <property type="term" value="F:ATP binding"/>
    <property type="evidence" value="ECO:0007669"/>
    <property type="project" value="UniProtKB-KW"/>
</dbReference>
<dbReference type="GO" id="GO:0004674">
    <property type="term" value="F:protein serine/threonine kinase activity"/>
    <property type="evidence" value="ECO:0007669"/>
    <property type="project" value="TreeGrafter"/>
</dbReference>
<keyword evidence="1" id="KW-0808">Transferase</keyword>
<protein>
    <recommendedName>
        <fullName evidence="6">Protein kinase domain-containing protein</fullName>
    </recommendedName>
</protein>
<name>A0AAN6N3A8_9PEZI</name>
<feature type="domain" description="Protein kinase" evidence="6">
    <location>
        <begin position="191"/>
        <end position="540"/>
    </location>
</feature>
<evidence type="ECO:0000256" key="1">
    <source>
        <dbReference type="ARBA" id="ARBA00022679"/>
    </source>
</evidence>
<dbReference type="AlphaFoldDB" id="A0AAN6N3A8"/>